<dbReference type="CDD" id="cd13962">
    <property type="entry name" value="PT_UbiA_UBIAD1"/>
    <property type="match status" value="1"/>
</dbReference>
<dbReference type="PANTHER" id="PTHR13929:SF0">
    <property type="entry name" value="UBIA PRENYLTRANSFERASE DOMAIN-CONTAINING PROTEIN 1"/>
    <property type="match status" value="1"/>
</dbReference>
<gene>
    <name evidence="10" type="ORF">SAMN05216375_12722</name>
    <name evidence="9" type="ORF">TR210_1363</name>
</gene>
<evidence type="ECO:0000256" key="1">
    <source>
        <dbReference type="ARBA" id="ARBA00004141"/>
    </source>
</evidence>
<sequence>MTVPVFLEFVEIKTKLASLFPFVLGTLFTLYRFGSINALNTILFFIAMVVFDMATTAINNTMDFVKAKNLVYRDEENILGKAGISVKKAATIIVSMIAFAALLGLILTARTNLLLLAIGALCFAIGILYTFGPFPISRMPLGEVASGLTMGFGIFFIAVFVNVPAGTLASLLLQWPNFTLAGNVANLLIILLQSAPLVFSIANIMLANNICDYETDISNHRYTLTFYIGKPIAVRLYSWLYYGAFAATSVSVLFGIYPVWMLFIWAIFPVIQRNIHRFKAKQDKATTFNLAIKNLILYHGLEIILLIVSLILK</sequence>
<dbReference type="OrthoDB" id="9767568at2"/>
<dbReference type="AlphaFoldDB" id="A0A143YSS8"/>
<evidence type="ECO:0000256" key="6">
    <source>
        <dbReference type="ARBA" id="ARBA00022989"/>
    </source>
</evidence>
<reference evidence="10 12" key="2">
    <citation type="submission" date="2016-10" db="EMBL/GenBank/DDBJ databases">
        <authorList>
            <person name="Varghese N."/>
            <person name="Submissions S."/>
        </authorList>
    </citation>
    <scope>NUCLEOTIDE SEQUENCE [LARGE SCALE GENOMIC DNA]</scope>
    <source>
        <strain evidence="10 12">DSM 22150</strain>
    </source>
</reference>
<keyword evidence="3" id="KW-0474">Menaquinone biosynthesis</keyword>
<dbReference type="GO" id="GO:0016020">
    <property type="term" value="C:membrane"/>
    <property type="evidence" value="ECO:0007669"/>
    <property type="project" value="UniProtKB-SubCell"/>
</dbReference>
<protein>
    <submittedName>
        <fullName evidence="10">1,4-dihydroxy-2-naphthoate octaprenyltransferase</fullName>
    </submittedName>
</protein>
<reference evidence="9 11" key="1">
    <citation type="submission" date="2016-02" db="EMBL/GenBank/DDBJ databases">
        <authorList>
            <person name="Wen L."/>
            <person name="He K."/>
            <person name="Yang H."/>
        </authorList>
    </citation>
    <scope>NUCLEOTIDE SEQUENCE [LARGE SCALE GENOMIC DNA]</scope>
    <source>
        <strain evidence="9">Trichococcus_R210</strain>
    </source>
</reference>
<dbReference type="GO" id="GO:0009234">
    <property type="term" value="P:menaquinone biosynthetic process"/>
    <property type="evidence" value="ECO:0007669"/>
    <property type="project" value="UniProtKB-UniPathway"/>
</dbReference>
<feature type="transmembrane region" description="Helical" evidence="8">
    <location>
        <begin position="239"/>
        <end position="271"/>
    </location>
</feature>
<keyword evidence="12" id="KW-1185">Reference proteome</keyword>
<keyword evidence="6 8" id="KW-1133">Transmembrane helix</keyword>
<proteinExistence type="predicted"/>
<feature type="transmembrane region" description="Helical" evidence="8">
    <location>
        <begin position="12"/>
        <end position="31"/>
    </location>
</feature>
<dbReference type="NCBIfam" id="NF009926">
    <property type="entry name" value="PRK13387.1"/>
    <property type="match status" value="1"/>
</dbReference>
<dbReference type="Proteomes" id="UP000076878">
    <property type="component" value="Unassembled WGS sequence"/>
</dbReference>
<dbReference type="EMBL" id="FNYT01000027">
    <property type="protein sequence ID" value="SEJ79454.1"/>
    <property type="molecule type" value="Genomic_DNA"/>
</dbReference>
<evidence type="ECO:0000256" key="3">
    <source>
        <dbReference type="ARBA" id="ARBA00022428"/>
    </source>
</evidence>
<dbReference type="InterPro" id="IPR000537">
    <property type="entry name" value="UbiA_prenyltransferase"/>
</dbReference>
<dbReference type="PANTHER" id="PTHR13929">
    <property type="entry name" value="1,4-DIHYDROXY-2-NAPHTHOATE OCTAPRENYLTRANSFERASE"/>
    <property type="match status" value="1"/>
</dbReference>
<dbReference type="EMBL" id="FJNB01000009">
    <property type="protein sequence ID" value="CZQ96215.1"/>
    <property type="molecule type" value="Genomic_DNA"/>
</dbReference>
<dbReference type="UniPathway" id="UPA00079"/>
<feature type="transmembrane region" description="Helical" evidence="8">
    <location>
        <begin position="114"/>
        <end position="132"/>
    </location>
</feature>
<feature type="transmembrane region" description="Helical" evidence="8">
    <location>
        <begin position="38"/>
        <end position="58"/>
    </location>
</feature>
<evidence type="ECO:0000313" key="10">
    <source>
        <dbReference type="EMBL" id="SEJ79454.1"/>
    </source>
</evidence>
<accession>A0A143YSS8</accession>
<dbReference type="Pfam" id="PF01040">
    <property type="entry name" value="UbiA"/>
    <property type="match status" value="1"/>
</dbReference>
<dbReference type="Gene3D" id="1.10.357.140">
    <property type="entry name" value="UbiA prenyltransferase"/>
    <property type="match status" value="1"/>
</dbReference>
<dbReference type="InterPro" id="IPR044878">
    <property type="entry name" value="UbiA_sf"/>
</dbReference>
<dbReference type="RefSeq" id="WP_068622780.1">
    <property type="nucleotide sequence ID" value="NZ_FJNB01000009.1"/>
</dbReference>
<organism evidence="9 11">
    <name type="scientific">Trichococcus ilyis</name>
    <dbReference type="NCBI Taxonomy" id="640938"/>
    <lineage>
        <taxon>Bacteria</taxon>
        <taxon>Bacillati</taxon>
        <taxon>Bacillota</taxon>
        <taxon>Bacilli</taxon>
        <taxon>Lactobacillales</taxon>
        <taxon>Carnobacteriaceae</taxon>
        <taxon>Trichococcus</taxon>
    </lineage>
</organism>
<keyword evidence="4" id="KW-0808">Transferase</keyword>
<dbReference type="GO" id="GO:0004659">
    <property type="term" value="F:prenyltransferase activity"/>
    <property type="evidence" value="ECO:0007669"/>
    <property type="project" value="InterPro"/>
</dbReference>
<keyword evidence="7 8" id="KW-0472">Membrane</keyword>
<feature type="transmembrane region" description="Helical" evidence="8">
    <location>
        <begin position="185"/>
        <end position="206"/>
    </location>
</feature>
<keyword evidence="5 8" id="KW-0812">Transmembrane</keyword>
<evidence type="ECO:0000313" key="12">
    <source>
        <dbReference type="Proteomes" id="UP000199280"/>
    </source>
</evidence>
<evidence type="ECO:0000256" key="7">
    <source>
        <dbReference type="ARBA" id="ARBA00023136"/>
    </source>
</evidence>
<dbReference type="STRING" id="640938.TR210_1363"/>
<feature type="transmembrane region" description="Helical" evidence="8">
    <location>
        <begin position="89"/>
        <end position="107"/>
    </location>
</feature>
<evidence type="ECO:0000256" key="4">
    <source>
        <dbReference type="ARBA" id="ARBA00022679"/>
    </source>
</evidence>
<dbReference type="NCBIfam" id="NF004752">
    <property type="entry name" value="PRK06080.1-4"/>
    <property type="match status" value="1"/>
</dbReference>
<comment type="pathway">
    <text evidence="2">Quinol/quinone metabolism; menaquinone biosynthesis.</text>
</comment>
<evidence type="ECO:0000313" key="11">
    <source>
        <dbReference type="Proteomes" id="UP000076878"/>
    </source>
</evidence>
<dbReference type="GO" id="GO:0042371">
    <property type="term" value="P:vitamin K biosynthetic process"/>
    <property type="evidence" value="ECO:0007669"/>
    <property type="project" value="TreeGrafter"/>
</dbReference>
<evidence type="ECO:0000256" key="5">
    <source>
        <dbReference type="ARBA" id="ARBA00022692"/>
    </source>
</evidence>
<feature type="transmembrane region" description="Helical" evidence="8">
    <location>
        <begin position="292"/>
        <end position="312"/>
    </location>
</feature>
<evidence type="ECO:0000313" key="9">
    <source>
        <dbReference type="EMBL" id="CZQ96215.1"/>
    </source>
</evidence>
<name>A0A143YSS8_9LACT</name>
<evidence type="ECO:0000256" key="2">
    <source>
        <dbReference type="ARBA" id="ARBA00004863"/>
    </source>
</evidence>
<dbReference type="InterPro" id="IPR026046">
    <property type="entry name" value="UBIAD1"/>
</dbReference>
<feature type="transmembrane region" description="Helical" evidence="8">
    <location>
        <begin position="152"/>
        <end position="173"/>
    </location>
</feature>
<evidence type="ECO:0000256" key="8">
    <source>
        <dbReference type="SAM" id="Phobius"/>
    </source>
</evidence>
<dbReference type="Proteomes" id="UP000199280">
    <property type="component" value="Unassembled WGS sequence"/>
</dbReference>
<comment type="subcellular location">
    <subcellularLocation>
        <location evidence="1">Membrane</location>
        <topology evidence="1">Multi-pass membrane protein</topology>
    </subcellularLocation>
</comment>